<dbReference type="AlphaFoldDB" id="A0A1D2MCX3"/>
<evidence type="ECO:0008006" key="4">
    <source>
        <dbReference type="Google" id="ProtNLM"/>
    </source>
</evidence>
<reference evidence="2 3" key="1">
    <citation type="journal article" date="2016" name="Genome Biol. Evol.">
        <title>Gene Family Evolution Reflects Adaptation to Soil Environmental Stressors in the Genome of the Collembolan Orchesella cincta.</title>
        <authorList>
            <person name="Faddeeva-Vakhrusheva A."/>
            <person name="Derks M.F."/>
            <person name="Anvar S.Y."/>
            <person name="Agamennone V."/>
            <person name="Suring W."/>
            <person name="Smit S."/>
            <person name="van Straalen N.M."/>
            <person name="Roelofs D."/>
        </authorList>
    </citation>
    <scope>NUCLEOTIDE SEQUENCE [LARGE SCALE GENOMIC DNA]</scope>
    <source>
        <tissue evidence="2">Mixed pool</tissue>
    </source>
</reference>
<name>A0A1D2MCX3_ORCCI</name>
<comment type="caution">
    <text evidence="2">The sequence shown here is derived from an EMBL/GenBank/DDBJ whole genome shotgun (WGS) entry which is preliminary data.</text>
</comment>
<dbReference type="EMBL" id="LJIJ01001816">
    <property type="protein sequence ID" value="ODM90734.1"/>
    <property type="molecule type" value="Genomic_DNA"/>
</dbReference>
<evidence type="ECO:0000313" key="3">
    <source>
        <dbReference type="Proteomes" id="UP000094527"/>
    </source>
</evidence>
<proteinExistence type="predicted"/>
<dbReference type="Gene3D" id="3.80.10.10">
    <property type="entry name" value="Ribonuclease Inhibitor"/>
    <property type="match status" value="1"/>
</dbReference>
<evidence type="ECO:0000256" key="1">
    <source>
        <dbReference type="SAM" id="MobiDB-lite"/>
    </source>
</evidence>
<dbReference type="Proteomes" id="UP000094527">
    <property type="component" value="Unassembled WGS sequence"/>
</dbReference>
<sequence length="500" mass="57854">MSLTNKKSRSDSPENENSPVPHFTTDDDALVFGQLNDDAQKVEESHHFLIATVPEVWLNVFEKLNPEDKPAFSRACPQFHAWLEPRRNCFLLYEVAPILLEKVSKQILLESRKICRFWSQATDHQYRERRSDPLRLVEDPRPPVYTNRFHSTESMQKFMVEMENHPGNPFPWGNLQFQWNPPDDWRQQPEFDKISHCRTYWTLVLSILRKFGSEVEYCRLIIGDSSILVEEMAEFLRNILPNLPKLKRLAICGGSGQIQNPYRGIKLPLLPKLEVVNARYADWDLISAILNACVPSNVKRLSFENTQLGGRVELPEPVYGFSNLEFLKAPISVRDLQRLGTSTPVPPLKEVDCQFENSRVSFEEVFTALGSFSTSLIHVAASMLAANGEVGTRISLPNLRKLHIRFYQGTFEPILQLKGLTHLKITSCRRLRREDMAREPPINVGEDSVQFYGFERKMYESNIWRLMSSLQTLRIGNDQYERHILNLRNHSCQSQINLNE</sequence>
<dbReference type="InterPro" id="IPR032675">
    <property type="entry name" value="LRR_dom_sf"/>
</dbReference>
<feature type="region of interest" description="Disordered" evidence="1">
    <location>
        <begin position="1"/>
        <end position="23"/>
    </location>
</feature>
<organism evidence="2 3">
    <name type="scientific">Orchesella cincta</name>
    <name type="common">Springtail</name>
    <name type="synonym">Podura cincta</name>
    <dbReference type="NCBI Taxonomy" id="48709"/>
    <lineage>
        <taxon>Eukaryota</taxon>
        <taxon>Metazoa</taxon>
        <taxon>Ecdysozoa</taxon>
        <taxon>Arthropoda</taxon>
        <taxon>Hexapoda</taxon>
        <taxon>Collembola</taxon>
        <taxon>Entomobryomorpha</taxon>
        <taxon>Entomobryoidea</taxon>
        <taxon>Orchesellidae</taxon>
        <taxon>Orchesellinae</taxon>
        <taxon>Orchesella</taxon>
    </lineage>
</organism>
<protein>
    <recommendedName>
        <fullName evidence="4">F-box domain-containing protein</fullName>
    </recommendedName>
</protein>
<evidence type="ECO:0000313" key="2">
    <source>
        <dbReference type="EMBL" id="ODM90734.1"/>
    </source>
</evidence>
<keyword evidence="3" id="KW-1185">Reference proteome</keyword>
<gene>
    <name evidence="2" type="ORF">Ocin01_15950</name>
</gene>
<dbReference type="SUPFAM" id="SSF52058">
    <property type="entry name" value="L domain-like"/>
    <property type="match status" value="1"/>
</dbReference>
<accession>A0A1D2MCX3</accession>